<dbReference type="PROSITE" id="PS51257">
    <property type="entry name" value="PROKAR_LIPOPROTEIN"/>
    <property type="match status" value="1"/>
</dbReference>
<sequence>MKFQLLVPILFYFVYSCTPAQKSIGNKEITIFNNEPINFNPEQNRTNLNDSIIKIENGRIILKKVTLPKYSKHVNISIEAEVVSAGDPWDKTGSLFIIPSSSQINFLTDHDSFVNIYEDTKDEDLFTGITPIGKYSPSIELLRFMTPFGVGYYSHDPQILKRKPVYIPHWENKVTWQQDITQLCNELENEVWIGAFIDVWTKEGYQLSAKLTFKETKAEVYPQEETKVIPLVNTVRYAESQRLFDGFNRNDISYEFELDQEYSSAHLYYITTGHGGHSTGDEFVKKENIVSVNGHVLYKDIPWRDDCASFRRFNPHSGVWTKKRVARVGNLKTGDTKEMEIEEFEASSDLSRSNWCPGSQVEPFIFPVDNLHTGTNTITISIPEAQAETENELNHWNVSAYIVLTK</sequence>
<gene>
    <name evidence="3" type="ORF">KEM10_20805</name>
</gene>
<evidence type="ECO:0000256" key="1">
    <source>
        <dbReference type="ARBA" id="ARBA00023157"/>
    </source>
</evidence>
<dbReference type="Pfam" id="PF09112">
    <property type="entry name" value="N-glycanase_N"/>
    <property type="match status" value="1"/>
</dbReference>
<organism evidence="3 4">
    <name type="scientific">Carboxylicivirga linearis</name>
    <dbReference type="NCBI Taxonomy" id="1628157"/>
    <lineage>
        <taxon>Bacteria</taxon>
        <taxon>Pseudomonadati</taxon>
        <taxon>Bacteroidota</taxon>
        <taxon>Bacteroidia</taxon>
        <taxon>Marinilabiliales</taxon>
        <taxon>Marinilabiliaceae</taxon>
        <taxon>Carboxylicivirga</taxon>
    </lineage>
</organism>
<protein>
    <recommendedName>
        <fullName evidence="2">Peptide-N-glycosidase F N-terminal domain-containing protein</fullName>
    </recommendedName>
</protein>
<dbReference type="InterPro" id="IPR043022">
    <property type="entry name" value="PngaseF_N_sf"/>
</dbReference>
<accession>A0ABS5K0M9</accession>
<dbReference type="SUPFAM" id="SSF49742">
    <property type="entry name" value="PHM/PNGase F"/>
    <property type="match status" value="1"/>
</dbReference>
<dbReference type="Proteomes" id="UP000708576">
    <property type="component" value="Unassembled WGS sequence"/>
</dbReference>
<evidence type="ECO:0000313" key="4">
    <source>
        <dbReference type="Proteomes" id="UP000708576"/>
    </source>
</evidence>
<keyword evidence="4" id="KW-1185">Reference proteome</keyword>
<dbReference type="SMART" id="SM01290">
    <property type="entry name" value="N-glycanase_N"/>
    <property type="match status" value="1"/>
</dbReference>
<name>A0ABS5K0M9_9BACT</name>
<evidence type="ECO:0000259" key="2">
    <source>
        <dbReference type="SMART" id="SM01290"/>
    </source>
</evidence>
<dbReference type="RefSeq" id="WP_212219177.1">
    <property type="nucleotide sequence ID" value="NZ_JAGUCO010000028.1"/>
</dbReference>
<comment type="caution">
    <text evidence="3">The sequence shown here is derived from an EMBL/GenBank/DDBJ whole genome shotgun (WGS) entry which is preliminary data.</text>
</comment>
<dbReference type="Gene3D" id="2.60.120.1570">
    <property type="entry name" value="Peptide-N-glycosidase F, N-terminal domain"/>
    <property type="match status" value="1"/>
</dbReference>
<dbReference type="Gene3D" id="2.60.120.230">
    <property type="match status" value="1"/>
</dbReference>
<dbReference type="InterPro" id="IPR014784">
    <property type="entry name" value="Cu2_ascorb_mOase-like_C"/>
</dbReference>
<dbReference type="InterPro" id="IPR008977">
    <property type="entry name" value="PHM/PNGase_F_dom_sf"/>
</dbReference>
<feature type="domain" description="Peptide-N-glycosidase F N-terminal" evidence="2">
    <location>
        <begin position="28"/>
        <end position="213"/>
    </location>
</feature>
<dbReference type="InterPro" id="IPR015197">
    <property type="entry name" value="PngaseF_C"/>
</dbReference>
<proteinExistence type="predicted"/>
<evidence type="ECO:0000313" key="3">
    <source>
        <dbReference type="EMBL" id="MBS2100740.1"/>
    </source>
</evidence>
<dbReference type="InterPro" id="IPR015196">
    <property type="entry name" value="PngaseF_N"/>
</dbReference>
<keyword evidence="1" id="KW-1015">Disulfide bond</keyword>
<reference evidence="3 4" key="1">
    <citation type="journal article" date="2015" name="Int. J. Syst. Evol. Microbiol.">
        <title>Carboxylicivirga linearis sp. nov., isolated from a sea cucumber culture pond.</title>
        <authorList>
            <person name="Wang F.Q."/>
            <person name="Zhou Y.X."/>
            <person name="Lin X.Z."/>
            <person name="Chen G.J."/>
            <person name="Du Z.J."/>
        </authorList>
    </citation>
    <scope>NUCLEOTIDE SEQUENCE [LARGE SCALE GENOMIC DNA]</scope>
    <source>
        <strain evidence="3 4">FB218</strain>
    </source>
</reference>
<dbReference type="Pfam" id="PF09113">
    <property type="entry name" value="N-glycanase_C"/>
    <property type="match status" value="1"/>
</dbReference>
<dbReference type="EMBL" id="JAGUCO010000028">
    <property type="protein sequence ID" value="MBS2100740.1"/>
    <property type="molecule type" value="Genomic_DNA"/>
</dbReference>